<dbReference type="Gene3D" id="2.60.120.380">
    <property type="match status" value="1"/>
</dbReference>
<proteinExistence type="predicted"/>
<dbReference type="HOGENOM" id="CLU_538372_0_0_6"/>
<feature type="domain" description="M23ase beta-sheet core" evidence="4">
    <location>
        <begin position="280"/>
        <end position="359"/>
    </location>
</feature>
<dbReference type="RefSeq" id="WP_046561258.1">
    <property type="nucleotide sequence ID" value="NZ_CP010975.1"/>
</dbReference>
<dbReference type="InterPro" id="IPR016047">
    <property type="entry name" value="M23ase_b-sheet_dom"/>
</dbReference>
<keyword evidence="2" id="KW-0479">Metal-binding</keyword>
<evidence type="ECO:0000256" key="2">
    <source>
        <dbReference type="PIRSR" id="PIRSR600841-2"/>
    </source>
</evidence>
<evidence type="ECO:0000313" key="6">
    <source>
        <dbReference type="Proteomes" id="UP000034071"/>
    </source>
</evidence>
<feature type="binding site" evidence="2">
    <location>
        <position position="250"/>
    </location>
    <ligand>
        <name>Zn(2+)</name>
        <dbReference type="ChEBI" id="CHEBI:29105"/>
    </ligand>
</feature>
<dbReference type="Pfam" id="PF01551">
    <property type="entry name" value="Peptidase_M23"/>
    <property type="match status" value="1"/>
</dbReference>
<dbReference type="Proteomes" id="UP000034071">
    <property type="component" value="Chromosome"/>
</dbReference>
<dbReference type="STRING" id="914150.TQ33_1199"/>
<feature type="disulfide bond" evidence="3">
    <location>
        <begin position="384"/>
        <end position="397"/>
    </location>
</feature>
<evidence type="ECO:0000313" key="5">
    <source>
        <dbReference type="EMBL" id="AKE52159.1"/>
    </source>
</evidence>
<reference evidence="5 6" key="1">
    <citation type="submission" date="2015-02" db="EMBL/GenBank/DDBJ databases">
        <title>Complete genome sequence of Kangiella geojedonensis strain YCS-5T.</title>
        <authorList>
            <person name="Kim K.M."/>
        </authorList>
    </citation>
    <scope>NUCLEOTIDE SEQUENCE [LARGE SCALE GENOMIC DNA]</scope>
    <source>
        <strain evidence="5 6">YCS-5</strain>
    </source>
</reference>
<feature type="binding site" evidence="2">
    <location>
        <position position="351"/>
    </location>
    <ligand>
        <name>Zn(2+)</name>
        <dbReference type="ChEBI" id="CHEBI:29105"/>
    </ligand>
</feature>
<comment type="cofactor">
    <cofactor evidence="2">
        <name>Zn(2+)</name>
        <dbReference type="ChEBI" id="CHEBI:29105"/>
    </cofactor>
    <text evidence="2">Binds 1 zinc ion per subunit.</text>
</comment>
<keyword evidence="3" id="KW-1015">Disulfide bond</keyword>
<protein>
    <submittedName>
        <fullName evidence="5">Beta-lytic metalloendopeptidase</fullName>
    </submittedName>
</protein>
<dbReference type="AlphaFoldDB" id="A0A0F6TRC0"/>
<dbReference type="SUPFAM" id="SSF89260">
    <property type="entry name" value="Collagen-binding domain"/>
    <property type="match status" value="1"/>
</dbReference>
<organism evidence="5 6">
    <name type="scientific">Kangiella geojedonensis</name>
    <dbReference type="NCBI Taxonomy" id="914150"/>
    <lineage>
        <taxon>Bacteria</taxon>
        <taxon>Pseudomonadati</taxon>
        <taxon>Pseudomonadota</taxon>
        <taxon>Gammaproteobacteria</taxon>
        <taxon>Kangiellales</taxon>
        <taxon>Kangiellaceae</taxon>
        <taxon>Kangiella</taxon>
    </lineage>
</organism>
<dbReference type="InterPro" id="IPR000841">
    <property type="entry name" value="Pept_M23A_Blytic"/>
</dbReference>
<dbReference type="GO" id="GO:0006508">
    <property type="term" value="P:proteolysis"/>
    <property type="evidence" value="ECO:0007669"/>
    <property type="project" value="InterPro"/>
</dbReference>
<dbReference type="SUPFAM" id="SSF51261">
    <property type="entry name" value="Duplicated hybrid motif"/>
    <property type="match status" value="1"/>
</dbReference>
<feature type="active site" description="Proton donor/acceptor" evidence="1">
    <location>
        <position position="310"/>
    </location>
</feature>
<dbReference type="PRINTS" id="PR00933">
    <property type="entry name" value="BLYTICPTASE"/>
</dbReference>
<keyword evidence="6" id="KW-1185">Reference proteome</keyword>
<dbReference type="OrthoDB" id="6188067at2"/>
<evidence type="ECO:0000259" key="4">
    <source>
        <dbReference type="Pfam" id="PF01551"/>
    </source>
</evidence>
<sequence length="510" mass="55968">MKLQHVYISLGLVSAIAIGTYTPASEAYTKTSIAVTDNKTEVTQAVNDALTKQQIVYDYDEMLNFDLESYLQEKAPHLLEHAEVISHYAGYSSISPKLLIALMEQESGVVTDSKTVAKLDRPFGVLSSKVGFRQQVEDISSKLAVEFYKGHSFADTGINEKLTTDRDAVKAVKAILLPKYSSNADQALKPNETAHSKAVIAVGQTYNKLFGNADYQVKATTASQSKIANIDNYFQLPYLVGETWRNGGTHTNTGSGSYPQSSLDFNDGGRWGDNLNHIWVTAAAPGTVKYHSSCFMEVIHDDGWSTTYYHLENIQYGSNTSVNRNAKIANYADSYNQALCNGGQSSGPHLHFSLKRNGQFYHLDGIKLSGYKVDTGRDSYDGDCNYFWLERGGQKYCAWSNVYNYGVSATPPGGGDTYTGYLNNGGSAIEPDGSWFYYNGGTISVDMTGPSSSDFDIKLERWNGNGWSQVAISETPTSVESINYSANAGYYRVIVYSYSGAGNYSVTIDK</sequence>
<dbReference type="CDD" id="cd12797">
    <property type="entry name" value="M23_peptidase"/>
    <property type="match status" value="1"/>
</dbReference>
<evidence type="ECO:0000256" key="3">
    <source>
        <dbReference type="PIRSR" id="PIRSR600841-3"/>
    </source>
</evidence>
<feature type="binding site" evidence="2">
    <location>
        <position position="264"/>
    </location>
    <ligand>
        <name>Zn(2+)</name>
        <dbReference type="ChEBI" id="CHEBI:29105"/>
    </ligand>
</feature>
<gene>
    <name evidence="5" type="ORF">TQ33_1199</name>
</gene>
<dbReference type="InterPro" id="IPR011055">
    <property type="entry name" value="Dup_hybrid_motif"/>
</dbReference>
<accession>A0A0F6TRC0</accession>
<dbReference type="GO" id="GO:0046872">
    <property type="term" value="F:metal ion binding"/>
    <property type="evidence" value="ECO:0007669"/>
    <property type="project" value="UniProtKB-KW"/>
</dbReference>
<evidence type="ECO:0000256" key="1">
    <source>
        <dbReference type="PIRSR" id="PIRSR600841-1"/>
    </source>
</evidence>
<keyword evidence="2" id="KW-0862">Zinc</keyword>
<dbReference type="KEGG" id="kge:TQ33_1199"/>
<dbReference type="EMBL" id="CP010975">
    <property type="protein sequence ID" value="AKE52159.1"/>
    <property type="molecule type" value="Genomic_DNA"/>
</dbReference>
<dbReference type="Gene3D" id="2.70.70.10">
    <property type="entry name" value="Glucose Permease (Domain IIA)"/>
    <property type="match status" value="1"/>
</dbReference>
<feature type="disulfide bond" evidence="3">
    <location>
        <begin position="294"/>
        <end position="340"/>
    </location>
</feature>
<feature type="active site" description="Proton donor/acceptor" evidence="1">
    <location>
        <position position="349"/>
    </location>
</feature>
<name>A0A0F6TRC0_9GAMM</name>
<dbReference type="GO" id="GO:0004222">
    <property type="term" value="F:metalloendopeptidase activity"/>
    <property type="evidence" value="ECO:0007669"/>
    <property type="project" value="InterPro"/>
</dbReference>